<gene>
    <name evidence="1" type="ORF">METZ01_LOCUS180543</name>
</gene>
<protein>
    <submittedName>
        <fullName evidence="1">Uncharacterized protein</fullName>
    </submittedName>
</protein>
<reference evidence="1" key="1">
    <citation type="submission" date="2018-05" db="EMBL/GenBank/DDBJ databases">
        <authorList>
            <person name="Lanie J.A."/>
            <person name="Ng W.-L."/>
            <person name="Kazmierczak K.M."/>
            <person name="Andrzejewski T.M."/>
            <person name="Davidsen T.M."/>
            <person name="Wayne K.J."/>
            <person name="Tettelin H."/>
            <person name="Glass J.I."/>
            <person name="Rusch D."/>
            <person name="Podicherti R."/>
            <person name="Tsui H.-C.T."/>
            <person name="Winkler M.E."/>
        </authorList>
    </citation>
    <scope>NUCLEOTIDE SEQUENCE</scope>
</reference>
<evidence type="ECO:0000313" key="1">
    <source>
        <dbReference type="EMBL" id="SVB27689.1"/>
    </source>
</evidence>
<sequence>MIIYILNQNYADMVLRFFQRWELGTQKKFISKAGIFMILRKEENSQPTIKPNFISGALIPYLHGHVKFF</sequence>
<accession>A0A382CPA1</accession>
<proteinExistence type="predicted"/>
<dbReference type="EMBL" id="UINC01035379">
    <property type="protein sequence ID" value="SVB27689.1"/>
    <property type="molecule type" value="Genomic_DNA"/>
</dbReference>
<name>A0A382CPA1_9ZZZZ</name>
<dbReference type="AlphaFoldDB" id="A0A382CPA1"/>
<organism evidence="1">
    <name type="scientific">marine metagenome</name>
    <dbReference type="NCBI Taxonomy" id="408172"/>
    <lineage>
        <taxon>unclassified sequences</taxon>
        <taxon>metagenomes</taxon>
        <taxon>ecological metagenomes</taxon>
    </lineage>
</organism>